<dbReference type="InterPro" id="IPR001296">
    <property type="entry name" value="Glyco_trans_1"/>
</dbReference>
<dbReference type="OrthoDB" id="131038at2157"/>
<evidence type="ECO:0000313" key="5">
    <source>
        <dbReference type="EMBL" id="ABX01399.1"/>
    </source>
</evidence>
<dbReference type="AlphaFoldDB" id="A9A6X1"/>
<dbReference type="EMBL" id="CP000867">
    <property type="protein sequence ID" value="ABX01399.1"/>
    <property type="molecule type" value="Genomic_DNA"/>
</dbReference>
<proteinExistence type="predicted"/>
<evidence type="ECO:0000256" key="2">
    <source>
        <dbReference type="ARBA" id="ARBA00022679"/>
    </source>
</evidence>
<evidence type="ECO:0000259" key="4">
    <source>
        <dbReference type="Pfam" id="PF13439"/>
    </source>
</evidence>
<gene>
    <name evidence="5" type="ordered locus">MmarC6_0582</name>
</gene>
<dbReference type="InterPro" id="IPR028098">
    <property type="entry name" value="Glyco_trans_4-like_N"/>
</dbReference>
<protein>
    <submittedName>
        <fullName evidence="5">Glycosyl transferase group 1</fullName>
    </submittedName>
</protein>
<dbReference type="PANTHER" id="PTHR12526:SF510">
    <property type="entry name" value="D-INOSITOL 3-PHOSPHATE GLYCOSYLTRANSFERASE"/>
    <property type="match status" value="1"/>
</dbReference>
<dbReference type="Pfam" id="PF00534">
    <property type="entry name" value="Glycos_transf_1"/>
    <property type="match status" value="1"/>
</dbReference>
<organism evidence="5">
    <name type="scientific">Methanococcus maripaludis (strain C6 / ATCC BAA-1332)</name>
    <dbReference type="NCBI Taxonomy" id="444158"/>
    <lineage>
        <taxon>Archaea</taxon>
        <taxon>Methanobacteriati</taxon>
        <taxon>Methanobacteriota</taxon>
        <taxon>Methanomada group</taxon>
        <taxon>Methanococci</taxon>
        <taxon>Methanococcales</taxon>
        <taxon>Methanococcaceae</taxon>
        <taxon>Methanococcus</taxon>
    </lineage>
</organism>
<feature type="domain" description="Glycosyl transferase family 1" evidence="3">
    <location>
        <begin position="192"/>
        <end position="354"/>
    </location>
</feature>
<reference evidence="5" key="1">
    <citation type="submission" date="2007-10" db="EMBL/GenBank/DDBJ databases">
        <title>Complete sequence of Methanococcus maripaludis C6.</title>
        <authorList>
            <consortium name="US DOE Joint Genome Institute"/>
            <person name="Copeland A."/>
            <person name="Lucas S."/>
            <person name="Lapidus A."/>
            <person name="Barry K."/>
            <person name="Glavina del Rio T."/>
            <person name="Dalin E."/>
            <person name="Tice H."/>
            <person name="Pitluck S."/>
            <person name="Clum A."/>
            <person name="Schmutz J."/>
            <person name="Larimer F."/>
            <person name="Land M."/>
            <person name="Hauser L."/>
            <person name="Kyrpides N."/>
            <person name="Mikhailova N."/>
            <person name="Sieprawska-Lupa M."/>
            <person name="Whitman W.B."/>
            <person name="Richardson P."/>
        </authorList>
    </citation>
    <scope>NUCLEOTIDE SEQUENCE [LARGE SCALE GENOMIC DNA]</scope>
    <source>
        <strain evidence="5">C6</strain>
    </source>
</reference>
<dbReference type="GO" id="GO:0016757">
    <property type="term" value="F:glycosyltransferase activity"/>
    <property type="evidence" value="ECO:0007669"/>
    <property type="project" value="UniProtKB-KW"/>
</dbReference>
<feature type="domain" description="Glycosyltransferase subfamily 4-like N-terminal" evidence="4">
    <location>
        <begin position="14"/>
        <end position="175"/>
    </location>
</feature>
<evidence type="ECO:0000259" key="3">
    <source>
        <dbReference type="Pfam" id="PF00534"/>
    </source>
</evidence>
<sequence>MKITLIGPTYPYKGGISHYTTTLANELSKSNEISVYSYTRQYPKIIYPGKEQKDSESKIRLKDNINCKYLLDTINPLSWINCSLHIIHEKPDLIIFQWVHPFFAPIFYLISKIIKEKLKIPVIYVCHNALPHEKIPLIKKLSKMALSTADGIIVHSKEDFDNLKEIIPNSNIKISVHPTYNIFSENEEHDLSKSKSEKIHQILFFGIVREYKGLKYLINAMPKILSKINAELVIAGEFWENESEYLNEIENLGIKKNIKLINEYIPDDEISKYFKNTDIVALPYISATQSGVIQIAYAFEKPVITTNVGGLPDVVDDGKTGFLVPPENSEKLADAIIKYFSENKKEEFIKNIRQKNKEFSWDRLIEDIFDLLKK</sequence>
<keyword evidence="2 5" id="KW-0808">Transferase</keyword>
<dbReference type="CAZy" id="GT4">
    <property type="family name" value="Glycosyltransferase Family 4"/>
</dbReference>
<evidence type="ECO:0000256" key="1">
    <source>
        <dbReference type="ARBA" id="ARBA00022676"/>
    </source>
</evidence>
<dbReference type="SUPFAM" id="SSF53756">
    <property type="entry name" value="UDP-Glycosyltransferase/glycogen phosphorylase"/>
    <property type="match status" value="1"/>
</dbReference>
<keyword evidence="1" id="KW-0328">Glycosyltransferase</keyword>
<dbReference type="eggNOG" id="arCOG01415">
    <property type="taxonomic scope" value="Archaea"/>
</dbReference>
<accession>A9A6X1</accession>
<dbReference type="KEGG" id="mmx:MmarC6_0582"/>
<dbReference type="PhylomeDB" id="A9A6X1"/>
<dbReference type="STRING" id="444158.MmarC6_0582"/>
<name>A9A6X1_METM6</name>
<dbReference type="HOGENOM" id="CLU_009583_6_2_2"/>
<dbReference type="PANTHER" id="PTHR12526">
    <property type="entry name" value="GLYCOSYLTRANSFERASE"/>
    <property type="match status" value="1"/>
</dbReference>
<dbReference type="Pfam" id="PF13439">
    <property type="entry name" value="Glyco_transf_4"/>
    <property type="match status" value="1"/>
</dbReference>
<dbReference type="Gene3D" id="3.40.50.2000">
    <property type="entry name" value="Glycogen Phosphorylase B"/>
    <property type="match status" value="2"/>
</dbReference>